<dbReference type="EMBL" id="JAHRIO010041305">
    <property type="protein sequence ID" value="MEQ2172033.1"/>
    <property type="molecule type" value="Genomic_DNA"/>
</dbReference>
<comment type="caution">
    <text evidence="1">The sequence shown here is derived from an EMBL/GenBank/DDBJ whole genome shotgun (WGS) entry which is preliminary data.</text>
</comment>
<keyword evidence="2" id="KW-1185">Reference proteome</keyword>
<evidence type="ECO:0000313" key="2">
    <source>
        <dbReference type="Proteomes" id="UP001476798"/>
    </source>
</evidence>
<proteinExistence type="predicted"/>
<protein>
    <recommendedName>
        <fullName evidence="3">Transposase</fullName>
    </recommendedName>
</protein>
<organism evidence="1 2">
    <name type="scientific">Goodea atripinnis</name>
    <dbReference type="NCBI Taxonomy" id="208336"/>
    <lineage>
        <taxon>Eukaryota</taxon>
        <taxon>Metazoa</taxon>
        <taxon>Chordata</taxon>
        <taxon>Craniata</taxon>
        <taxon>Vertebrata</taxon>
        <taxon>Euteleostomi</taxon>
        <taxon>Actinopterygii</taxon>
        <taxon>Neopterygii</taxon>
        <taxon>Teleostei</taxon>
        <taxon>Neoteleostei</taxon>
        <taxon>Acanthomorphata</taxon>
        <taxon>Ovalentaria</taxon>
        <taxon>Atherinomorphae</taxon>
        <taxon>Cyprinodontiformes</taxon>
        <taxon>Goodeidae</taxon>
        <taxon>Goodea</taxon>
    </lineage>
</organism>
<accession>A0ABV0NNB4</accession>
<reference evidence="1 2" key="1">
    <citation type="submission" date="2021-06" db="EMBL/GenBank/DDBJ databases">
        <authorList>
            <person name="Palmer J.M."/>
        </authorList>
    </citation>
    <scope>NUCLEOTIDE SEQUENCE [LARGE SCALE GENOMIC DNA]</scope>
    <source>
        <strain evidence="1 2">GA_2019</strain>
        <tissue evidence="1">Muscle</tissue>
    </source>
</reference>
<gene>
    <name evidence="1" type="ORF">GOODEAATRI_016831</name>
</gene>
<sequence length="182" mass="20824">MGASVELEEGMEPAVREVIREVTAKPTKVIKDKLGPVSLLLQAQRRQLEDHGARIKEVEARHSAMEDGMTWLPELLNIKTKMRRLKMERVHRTTSQVPSSGQRSSPALVRLHNFQDKQRIMKAAWEMSRNNLPLKYENATVMIFQDFSAAVVWKSYDEVRKRLCAIGTDHIIDLPHSAERVG</sequence>
<name>A0ABV0NNB4_9TELE</name>
<dbReference type="Proteomes" id="UP001476798">
    <property type="component" value="Unassembled WGS sequence"/>
</dbReference>
<dbReference type="Gene3D" id="3.30.70.1820">
    <property type="entry name" value="L1 transposable element, RRM domain"/>
    <property type="match status" value="1"/>
</dbReference>
<dbReference type="PANTHER" id="PTHR11505">
    <property type="entry name" value="L1 TRANSPOSABLE ELEMENT-RELATED"/>
    <property type="match status" value="1"/>
</dbReference>
<evidence type="ECO:0000313" key="1">
    <source>
        <dbReference type="EMBL" id="MEQ2172033.1"/>
    </source>
</evidence>
<dbReference type="InterPro" id="IPR004244">
    <property type="entry name" value="Transposase_22"/>
</dbReference>
<evidence type="ECO:0008006" key="3">
    <source>
        <dbReference type="Google" id="ProtNLM"/>
    </source>
</evidence>